<dbReference type="NCBIfam" id="TIGR01065">
    <property type="entry name" value="hlyIII"/>
    <property type="match status" value="1"/>
</dbReference>
<dbReference type="GO" id="GO:0046872">
    <property type="term" value="F:metal ion binding"/>
    <property type="evidence" value="ECO:0007669"/>
    <property type="project" value="UniProtKB-KW"/>
</dbReference>
<organism evidence="8 9">
    <name type="scientific">Marinigracilibium pacificum</name>
    <dbReference type="NCBI Taxonomy" id="2729599"/>
    <lineage>
        <taxon>Bacteria</taxon>
        <taxon>Pseudomonadati</taxon>
        <taxon>Bacteroidota</taxon>
        <taxon>Cytophagia</taxon>
        <taxon>Cytophagales</taxon>
        <taxon>Flammeovirgaceae</taxon>
        <taxon>Marinigracilibium</taxon>
    </lineage>
</organism>
<dbReference type="InterPro" id="IPR005744">
    <property type="entry name" value="Hy-lIII"/>
</dbReference>
<gene>
    <name evidence="8" type="ORF">HH304_03650</name>
</gene>
<evidence type="ECO:0000256" key="2">
    <source>
        <dbReference type="ARBA" id="ARBA00008488"/>
    </source>
</evidence>
<dbReference type="Pfam" id="PF03006">
    <property type="entry name" value="HlyIII"/>
    <property type="match status" value="1"/>
</dbReference>
<evidence type="ECO:0000256" key="6">
    <source>
        <dbReference type="PIRSR" id="PIRSR604254-1"/>
    </source>
</evidence>
<dbReference type="PANTHER" id="PTHR20855">
    <property type="entry name" value="ADIPOR/PROGESTIN RECEPTOR-RELATED"/>
    <property type="match status" value="1"/>
</dbReference>
<dbReference type="AlphaFoldDB" id="A0A848IYW2"/>
<proteinExistence type="inferred from homology"/>
<feature type="binding site" evidence="6">
    <location>
        <position position="192"/>
    </location>
    <ligand>
        <name>Zn(2+)</name>
        <dbReference type="ChEBI" id="CHEBI:29105"/>
    </ligand>
</feature>
<feature type="binding site" evidence="6">
    <location>
        <position position="196"/>
    </location>
    <ligand>
        <name>Zn(2+)</name>
        <dbReference type="ChEBI" id="CHEBI:29105"/>
    </ligand>
</feature>
<keyword evidence="6" id="KW-0862">Zinc</keyword>
<feature type="transmembrane region" description="Helical" evidence="7">
    <location>
        <begin position="110"/>
        <end position="129"/>
    </location>
</feature>
<keyword evidence="9" id="KW-1185">Reference proteome</keyword>
<evidence type="ECO:0000256" key="5">
    <source>
        <dbReference type="ARBA" id="ARBA00023136"/>
    </source>
</evidence>
<comment type="subcellular location">
    <subcellularLocation>
        <location evidence="1">Endomembrane system</location>
        <topology evidence="1">Multi-pass membrane protein</topology>
    </subcellularLocation>
</comment>
<dbReference type="GO" id="GO:0016020">
    <property type="term" value="C:membrane"/>
    <property type="evidence" value="ECO:0007669"/>
    <property type="project" value="InterPro"/>
</dbReference>
<keyword evidence="3 7" id="KW-0812">Transmembrane</keyword>
<reference evidence="8 9" key="1">
    <citation type="submission" date="2020-04" db="EMBL/GenBank/DDBJ databases">
        <title>Flammeovirgaceae bacterium KN852 isolated from deep sea.</title>
        <authorList>
            <person name="Zhang D.-C."/>
        </authorList>
    </citation>
    <scope>NUCLEOTIDE SEQUENCE [LARGE SCALE GENOMIC DNA]</scope>
    <source>
        <strain evidence="8 9">KN852</strain>
    </source>
</reference>
<evidence type="ECO:0000256" key="1">
    <source>
        <dbReference type="ARBA" id="ARBA00004127"/>
    </source>
</evidence>
<feature type="transmembrane region" description="Helical" evidence="7">
    <location>
        <begin position="21"/>
        <end position="40"/>
    </location>
</feature>
<evidence type="ECO:0000256" key="3">
    <source>
        <dbReference type="ARBA" id="ARBA00022692"/>
    </source>
</evidence>
<keyword evidence="6" id="KW-0479">Metal-binding</keyword>
<keyword evidence="4 7" id="KW-1133">Transmembrane helix</keyword>
<dbReference type="PANTHER" id="PTHR20855:SF129">
    <property type="entry name" value="HEMOLYSIN-3 HOMOLOG"/>
    <property type="match status" value="1"/>
</dbReference>
<sequence length="216" mass="24633">MKEDKTESATKNEEFLNTLSHGITAIVAIGGFIILIFFGIKSEKDWSLFGALFYGISLVLLYIFSSFYHGLKHEKAKYIFKILDHCGIYLLIAGTYTPVLLISIGGAKGWIYFIIQWSMAIIGIVIKIFFTGRFKLISTLMYAIMGWIIIFDIELLKSSLSEPAFKLLAAGGFAYTFGIIFYILDKKLKYAHFIWHLFVITGSLLHYIMMVKYILI</sequence>
<evidence type="ECO:0000256" key="7">
    <source>
        <dbReference type="SAM" id="Phobius"/>
    </source>
</evidence>
<evidence type="ECO:0000313" key="8">
    <source>
        <dbReference type="EMBL" id="NMM47480.1"/>
    </source>
</evidence>
<keyword evidence="5 7" id="KW-0472">Membrane</keyword>
<dbReference type="GO" id="GO:0012505">
    <property type="term" value="C:endomembrane system"/>
    <property type="evidence" value="ECO:0007669"/>
    <property type="project" value="UniProtKB-SubCell"/>
</dbReference>
<dbReference type="GO" id="GO:0140911">
    <property type="term" value="F:pore-forming activity"/>
    <property type="evidence" value="ECO:0007669"/>
    <property type="project" value="InterPro"/>
</dbReference>
<accession>A0A848IYW2</accession>
<feature type="transmembrane region" description="Helical" evidence="7">
    <location>
        <begin position="193"/>
        <end position="215"/>
    </location>
</feature>
<feature type="transmembrane region" description="Helical" evidence="7">
    <location>
        <begin position="86"/>
        <end position="104"/>
    </location>
</feature>
<evidence type="ECO:0000256" key="4">
    <source>
        <dbReference type="ARBA" id="ARBA00022989"/>
    </source>
</evidence>
<feature type="binding site" evidence="6">
    <location>
        <position position="69"/>
    </location>
    <ligand>
        <name>Zn(2+)</name>
        <dbReference type="ChEBI" id="CHEBI:29105"/>
    </ligand>
</feature>
<comment type="caution">
    <text evidence="8">The sequence shown here is derived from an EMBL/GenBank/DDBJ whole genome shotgun (WGS) entry which is preliminary data.</text>
</comment>
<name>A0A848IYW2_9BACT</name>
<dbReference type="RefSeq" id="WP_169678102.1">
    <property type="nucleotide sequence ID" value="NZ_JABBNU010000002.1"/>
</dbReference>
<dbReference type="InterPro" id="IPR004254">
    <property type="entry name" value="AdipoR/HlyIII-related"/>
</dbReference>
<comment type="similarity">
    <text evidence="2">Belongs to the UPF0073 (Hly-III) family.</text>
</comment>
<dbReference type="Proteomes" id="UP000559010">
    <property type="component" value="Unassembled WGS sequence"/>
</dbReference>
<dbReference type="EMBL" id="JABBNU010000002">
    <property type="protein sequence ID" value="NMM47480.1"/>
    <property type="molecule type" value="Genomic_DNA"/>
</dbReference>
<feature type="transmembrane region" description="Helical" evidence="7">
    <location>
        <begin position="46"/>
        <end position="65"/>
    </location>
</feature>
<feature type="transmembrane region" description="Helical" evidence="7">
    <location>
        <begin position="136"/>
        <end position="153"/>
    </location>
</feature>
<protein>
    <submittedName>
        <fullName evidence="8">Hemolysin III family protein</fullName>
    </submittedName>
</protein>
<evidence type="ECO:0000313" key="9">
    <source>
        <dbReference type="Proteomes" id="UP000559010"/>
    </source>
</evidence>
<feature type="transmembrane region" description="Helical" evidence="7">
    <location>
        <begin position="165"/>
        <end position="184"/>
    </location>
</feature>